<evidence type="ECO:0000313" key="3">
    <source>
        <dbReference type="EMBL" id="EUN23964.1"/>
    </source>
</evidence>
<gene>
    <name evidence="3" type="ORF">COCVIDRAFT_40489</name>
</gene>
<evidence type="ECO:0000256" key="1">
    <source>
        <dbReference type="ARBA" id="ARBA00004685"/>
    </source>
</evidence>
<dbReference type="InterPro" id="IPR021765">
    <property type="entry name" value="UstYa-like"/>
</dbReference>
<comment type="pathway">
    <text evidence="1">Mycotoxin biosynthesis.</text>
</comment>
<evidence type="ECO:0000256" key="2">
    <source>
        <dbReference type="ARBA" id="ARBA00035112"/>
    </source>
</evidence>
<dbReference type="OrthoDB" id="3687641at2759"/>
<dbReference type="RefSeq" id="XP_014553538.1">
    <property type="nucleotide sequence ID" value="XM_014698052.1"/>
</dbReference>
<dbReference type="AlphaFoldDB" id="W7EA72"/>
<keyword evidence="4" id="KW-1185">Reference proteome</keyword>
<accession>W7EA72</accession>
<dbReference type="EMBL" id="KI968776">
    <property type="protein sequence ID" value="EUN23964.1"/>
    <property type="molecule type" value="Genomic_DNA"/>
</dbReference>
<dbReference type="GeneID" id="26256895"/>
<comment type="similarity">
    <text evidence="2">Belongs to the ustYa family.</text>
</comment>
<dbReference type="GO" id="GO:0043386">
    <property type="term" value="P:mycotoxin biosynthetic process"/>
    <property type="evidence" value="ECO:0007669"/>
    <property type="project" value="InterPro"/>
</dbReference>
<sequence>MSFLKKSKYAVVRQDENDNIYTIPTRSCILAGSFACSTESLFLILLKTPRYNISHPGSSFSSGFETEFPPAKSSIQEQPTMFYGGPRWYDNGTGYRINNPNEPIYVGPPSPEIDKVWDQLLKGRYFIVTEEEAEEAFGKSHGLYYHEHLGYMVGLDVFYALRCVEQLRRALDRKHYYNRETNERYPERGHRDHCIDHIQQQLMCHADLTPIPLIWYQWYGRSFVQSDVMHTCRNWNAIHEFVSTRTTRAHFEQG</sequence>
<dbReference type="Proteomes" id="UP000054337">
    <property type="component" value="Unassembled WGS sequence"/>
</dbReference>
<dbReference type="PANTHER" id="PTHR33365">
    <property type="entry name" value="YALI0B05434P"/>
    <property type="match status" value="1"/>
</dbReference>
<dbReference type="PANTHER" id="PTHR33365:SF4">
    <property type="entry name" value="CYCLOCHLOROTINE BIOSYNTHESIS PROTEIN O"/>
    <property type="match status" value="1"/>
</dbReference>
<dbReference type="Pfam" id="PF11807">
    <property type="entry name" value="UstYa"/>
    <property type="match status" value="1"/>
</dbReference>
<evidence type="ECO:0000313" key="4">
    <source>
        <dbReference type="Proteomes" id="UP000054337"/>
    </source>
</evidence>
<proteinExistence type="inferred from homology"/>
<name>W7EA72_BIPV3</name>
<reference evidence="3 4" key="1">
    <citation type="journal article" date="2013" name="PLoS Genet.">
        <title>Comparative genome structure, secondary metabolite, and effector coding capacity across Cochliobolus pathogens.</title>
        <authorList>
            <person name="Condon B.J."/>
            <person name="Leng Y."/>
            <person name="Wu D."/>
            <person name="Bushley K.E."/>
            <person name="Ohm R.A."/>
            <person name="Otillar R."/>
            <person name="Martin J."/>
            <person name="Schackwitz W."/>
            <person name="Grimwood J."/>
            <person name="MohdZainudin N."/>
            <person name="Xue C."/>
            <person name="Wang R."/>
            <person name="Manning V.A."/>
            <person name="Dhillon B."/>
            <person name="Tu Z.J."/>
            <person name="Steffenson B.J."/>
            <person name="Salamov A."/>
            <person name="Sun H."/>
            <person name="Lowry S."/>
            <person name="LaButti K."/>
            <person name="Han J."/>
            <person name="Copeland A."/>
            <person name="Lindquist E."/>
            <person name="Barry K."/>
            <person name="Schmutz J."/>
            <person name="Baker S.E."/>
            <person name="Ciuffetti L.M."/>
            <person name="Grigoriev I.V."/>
            <person name="Zhong S."/>
            <person name="Turgeon B.G."/>
        </authorList>
    </citation>
    <scope>NUCLEOTIDE SEQUENCE [LARGE SCALE GENOMIC DNA]</scope>
    <source>
        <strain evidence="3 4">FI3</strain>
    </source>
</reference>
<protein>
    <submittedName>
        <fullName evidence="3">Uncharacterized protein</fullName>
    </submittedName>
</protein>
<dbReference type="HOGENOM" id="CLU_042941_2_3_1"/>
<organism evidence="3 4">
    <name type="scientific">Bipolaris victoriae (strain FI3)</name>
    <name type="common">Victoria blight of oats agent</name>
    <name type="synonym">Cochliobolus victoriae</name>
    <dbReference type="NCBI Taxonomy" id="930091"/>
    <lineage>
        <taxon>Eukaryota</taxon>
        <taxon>Fungi</taxon>
        <taxon>Dikarya</taxon>
        <taxon>Ascomycota</taxon>
        <taxon>Pezizomycotina</taxon>
        <taxon>Dothideomycetes</taxon>
        <taxon>Pleosporomycetidae</taxon>
        <taxon>Pleosporales</taxon>
        <taxon>Pleosporineae</taxon>
        <taxon>Pleosporaceae</taxon>
        <taxon>Bipolaris</taxon>
    </lineage>
</organism>